<proteinExistence type="predicted"/>
<organism evidence="2 3">
    <name type="scientific">Crotalaria pallida</name>
    <name type="common">Smooth rattlebox</name>
    <name type="synonym">Crotalaria striata</name>
    <dbReference type="NCBI Taxonomy" id="3830"/>
    <lineage>
        <taxon>Eukaryota</taxon>
        <taxon>Viridiplantae</taxon>
        <taxon>Streptophyta</taxon>
        <taxon>Embryophyta</taxon>
        <taxon>Tracheophyta</taxon>
        <taxon>Spermatophyta</taxon>
        <taxon>Magnoliopsida</taxon>
        <taxon>eudicotyledons</taxon>
        <taxon>Gunneridae</taxon>
        <taxon>Pentapetalae</taxon>
        <taxon>rosids</taxon>
        <taxon>fabids</taxon>
        <taxon>Fabales</taxon>
        <taxon>Fabaceae</taxon>
        <taxon>Papilionoideae</taxon>
        <taxon>50 kb inversion clade</taxon>
        <taxon>genistoids sensu lato</taxon>
        <taxon>core genistoids</taxon>
        <taxon>Crotalarieae</taxon>
        <taxon>Crotalaria</taxon>
    </lineage>
</organism>
<dbReference type="AlphaFoldDB" id="A0AAN9F6H9"/>
<gene>
    <name evidence="2" type="ORF">RIF29_20925</name>
</gene>
<feature type="compositionally biased region" description="Basic and acidic residues" evidence="1">
    <location>
        <begin position="66"/>
        <end position="78"/>
    </location>
</feature>
<dbReference type="EMBL" id="JAYWIO010000004">
    <property type="protein sequence ID" value="KAK7268230.1"/>
    <property type="molecule type" value="Genomic_DNA"/>
</dbReference>
<feature type="compositionally biased region" description="Polar residues" evidence="1">
    <location>
        <begin position="30"/>
        <end position="40"/>
    </location>
</feature>
<dbReference type="Proteomes" id="UP001372338">
    <property type="component" value="Unassembled WGS sequence"/>
</dbReference>
<accession>A0AAN9F6H9</accession>
<evidence type="ECO:0000313" key="2">
    <source>
        <dbReference type="EMBL" id="KAK7268230.1"/>
    </source>
</evidence>
<evidence type="ECO:0000256" key="1">
    <source>
        <dbReference type="SAM" id="MobiDB-lite"/>
    </source>
</evidence>
<name>A0AAN9F6H9_CROPI</name>
<keyword evidence="3" id="KW-1185">Reference proteome</keyword>
<reference evidence="2 3" key="1">
    <citation type="submission" date="2024-01" db="EMBL/GenBank/DDBJ databases">
        <title>The genomes of 5 underutilized Papilionoideae crops provide insights into root nodulation and disease resistanc.</title>
        <authorList>
            <person name="Yuan L."/>
        </authorList>
    </citation>
    <scope>NUCLEOTIDE SEQUENCE [LARGE SCALE GENOMIC DNA]</scope>
    <source>
        <strain evidence="2">ZHUSHIDOU_FW_LH</strain>
        <tissue evidence="2">Leaf</tissue>
    </source>
</reference>
<sequence>MQRVQEQIDKGHEFVQTVEDSELHPLVVETVSQNASQTVKKSGESQKEDREEEWQTVMTRRRTAQMKKDSIGDVKKGDGGSTSSLNPPHG</sequence>
<feature type="compositionally biased region" description="Polar residues" evidence="1">
    <location>
        <begin position="81"/>
        <end position="90"/>
    </location>
</feature>
<feature type="compositionally biased region" description="Basic and acidic residues" evidence="1">
    <location>
        <begin position="1"/>
        <end position="13"/>
    </location>
</feature>
<comment type="caution">
    <text evidence="2">The sequence shown here is derived from an EMBL/GenBank/DDBJ whole genome shotgun (WGS) entry which is preliminary data.</text>
</comment>
<protein>
    <submittedName>
        <fullName evidence="2">Uncharacterized protein</fullName>
    </submittedName>
</protein>
<evidence type="ECO:0000313" key="3">
    <source>
        <dbReference type="Proteomes" id="UP001372338"/>
    </source>
</evidence>
<feature type="region of interest" description="Disordered" evidence="1">
    <location>
        <begin position="1"/>
        <end position="90"/>
    </location>
</feature>